<dbReference type="Pfam" id="PF06527">
    <property type="entry name" value="TniQ"/>
    <property type="match status" value="1"/>
</dbReference>
<sequence>MLAQPPSRETVASWISRRAAHFWVDATTFCVDKGTSLTAVLQNTDDAIAILAEHGEELPSDIRAWSPQLAGKGTRVFRGHSFPTKVLQTPVMRGCPHCLREDFQQTGEMKMRGHWLVPHVSVCFIHQSALVPLWREPSPLKRLDSAPRLEAIKDDILSESLDGNPRKLLDFDQWIEARLAGTEFPASWLDGHPLHAASNFCHLLGAARLRLEDIPQSRITPEDRPILYEMGFQVARHGEDAIRDTFVELQHKPGSPHDGPKAIFPKLYERLAYDYKDHPDYAPYQNILREHMATTWPLGPGDELLGQPVTERRLHSVRTAAQTIGIDQRRLRKALAAAQIVPEADKGKPDAWEVFDAIAAQPILASLTELITAKDLATAINATRSQFNLLVEDGVLVPDLDATDVKAVWHPAQGQRFLDSLLIGAQQLRQAQHGWEHISKSAQRLKVRPIEIIEAIRDGRITRVGNRMEWEGYAAIHVYHDDVVSALRPDPIDAKSIEIFAKSIGIGQPSHLKRMIEAGHVQTTTLKNPITKADQVYFTPDDEIAFRARFVTPKLMAKVYGATWQRSVRQLRDAGIEPLGGREGPFGHIYLREETDRILT</sequence>
<protein>
    <submittedName>
        <fullName evidence="2">TniQ family protein</fullName>
    </submittedName>
</protein>
<organism evidence="2 3">
    <name type="scientific">Donghicola mangrovi</name>
    <dbReference type="NCBI Taxonomy" id="2729614"/>
    <lineage>
        <taxon>Bacteria</taxon>
        <taxon>Pseudomonadati</taxon>
        <taxon>Pseudomonadota</taxon>
        <taxon>Alphaproteobacteria</taxon>
        <taxon>Rhodobacterales</taxon>
        <taxon>Roseobacteraceae</taxon>
        <taxon>Donghicola</taxon>
    </lineage>
</organism>
<proteinExistence type="predicted"/>
<evidence type="ECO:0000313" key="2">
    <source>
        <dbReference type="EMBL" id="NVO26727.1"/>
    </source>
</evidence>
<evidence type="ECO:0000313" key="3">
    <source>
        <dbReference type="Proteomes" id="UP000523601"/>
    </source>
</evidence>
<dbReference type="Proteomes" id="UP000523601">
    <property type="component" value="Unassembled WGS sequence"/>
</dbReference>
<reference evidence="2 3" key="1">
    <citation type="submission" date="2020-04" db="EMBL/GenBank/DDBJ databases">
        <title>Donghicola sp., a member of the Rhodobacteraceae family isolated from mangrove forest in Thailand.</title>
        <authorList>
            <person name="Charoenyingcharoen P."/>
            <person name="Yukphan P."/>
        </authorList>
    </citation>
    <scope>NUCLEOTIDE SEQUENCE [LARGE SCALE GENOMIC DNA]</scope>
    <source>
        <strain evidence="2 3">C2-DW-16</strain>
    </source>
</reference>
<keyword evidence="3" id="KW-1185">Reference proteome</keyword>
<name>A0ABX2PB69_9RHOB</name>
<gene>
    <name evidence="2" type="ORF">HJ526_04795</name>
</gene>
<feature type="domain" description="TniQ" evidence="1">
    <location>
        <begin position="4"/>
        <end position="130"/>
    </location>
</feature>
<dbReference type="EMBL" id="JABCJD010000001">
    <property type="protein sequence ID" value="NVO26727.1"/>
    <property type="molecule type" value="Genomic_DNA"/>
</dbReference>
<dbReference type="InterPro" id="IPR009492">
    <property type="entry name" value="TniQ"/>
</dbReference>
<evidence type="ECO:0000259" key="1">
    <source>
        <dbReference type="Pfam" id="PF06527"/>
    </source>
</evidence>
<comment type="caution">
    <text evidence="2">The sequence shown here is derived from an EMBL/GenBank/DDBJ whole genome shotgun (WGS) entry which is preliminary data.</text>
</comment>
<accession>A0ABX2PB69</accession>